<feature type="domain" description="Rhamnogalacturonase A/B/Epimerase-like pectate lyase" evidence="2">
    <location>
        <begin position="68"/>
        <end position="293"/>
    </location>
</feature>
<dbReference type="CDD" id="cd23668">
    <property type="entry name" value="GH55_beta13glucanase-like"/>
    <property type="match status" value="2"/>
</dbReference>
<dbReference type="InterPro" id="IPR012334">
    <property type="entry name" value="Pectin_lyas_fold"/>
</dbReference>
<keyword evidence="4" id="KW-1185">Reference proteome</keyword>
<dbReference type="InterPro" id="IPR011050">
    <property type="entry name" value="Pectin_lyase_fold/virulence"/>
</dbReference>
<dbReference type="GO" id="GO:0004650">
    <property type="term" value="F:polygalacturonase activity"/>
    <property type="evidence" value="ECO:0007669"/>
    <property type="project" value="InterPro"/>
</dbReference>
<feature type="domain" description="Rhamnogalacturonase A/B/Epimerase-like pectate lyase" evidence="2">
    <location>
        <begin position="1256"/>
        <end position="1315"/>
    </location>
</feature>
<name>A0A5N5QJ12_9AGAM</name>
<proteinExistence type="predicted"/>
<evidence type="ECO:0000256" key="1">
    <source>
        <dbReference type="SAM" id="SignalP"/>
    </source>
</evidence>
<comment type="caution">
    <text evidence="3">The sequence shown here is derived from an EMBL/GenBank/DDBJ whole genome shotgun (WGS) entry which is preliminary data.</text>
</comment>
<dbReference type="PANTHER" id="PTHR33928:SF2">
    <property type="entry name" value="PECTATE LYASE SUPERFAMILY PROTEIN DOMAIN-CONTAINING PROTEIN-RELATED"/>
    <property type="match status" value="1"/>
</dbReference>
<evidence type="ECO:0000313" key="3">
    <source>
        <dbReference type="EMBL" id="KAB5591624.1"/>
    </source>
</evidence>
<reference evidence="3 4" key="1">
    <citation type="journal article" date="2019" name="Fungal Biol. Biotechnol.">
        <title>Draft genome sequence of fastidious pathogen Ceratobasidium theobromae, which causes vascular-streak dieback in Theobroma cacao.</title>
        <authorList>
            <person name="Ali S.S."/>
            <person name="Asman A."/>
            <person name="Shao J."/>
            <person name="Firmansyah A.P."/>
            <person name="Susilo A.W."/>
            <person name="Rosmana A."/>
            <person name="McMahon P."/>
            <person name="Junaid M."/>
            <person name="Guest D."/>
            <person name="Kheng T.Y."/>
            <person name="Meinhardt L.W."/>
            <person name="Bailey B.A."/>
        </authorList>
    </citation>
    <scope>NUCLEOTIDE SEQUENCE [LARGE SCALE GENOMIC DNA]</scope>
    <source>
        <strain evidence="3 4">CT2</strain>
    </source>
</reference>
<dbReference type="Proteomes" id="UP000383932">
    <property type="component" value="Unassembled WGS sequence"/>
</dbReference>
<dbReference type="Gene3D" id="2.160.20.10">
    <property type="entry name" value="Single-stranded right-handed beta-helix, Pectin lyase-like"/>
    <property type="match status" value="4"/>
</dbReference>
<accession>A0A5N5QJ12</accession>
<keyword evidence="1" id="KW-0732">Signal</keyword>
<evidence type="ECO:0000259" key="2">
    <source>
        <dbReference type="Pfam" id="PF12708"/>
    </source>
</evidence>
<dbReference type="InterPro" id="IPR039279">
    <property type="entry name" value="QRT3-like"/>
</dbReference>
<sequence length="1600" mass="171958">MVVFGRGLASVVAFAATYLVSSVQSLGTTCTAPLGLGTAAGTDPYWMQTITRRGGSPYNSSPSTYKVFRNVKDYGAKGDGVTDDTAAIQAAIADGNRCGQGCKSSTVSPGLIYFPSGTYLVSSPIVPYYYTSMVGDAKNPPTLLAAASFTGMAVIDADPYIPGGGGAQWWVNQNNFFRSTRNFVIDLRRVPAANSATGLHWQVSQATSLVNIRVEMSQAAGNNHQGIFMENGSGGFMSDLYFNGGRYGVWMGNQQFTVRNITVANAQSGIFQPWNWGWTFQDVKIINCQVGFDLTTGGLTQDQQTVGADVIVDAVVTNTPIFLRTSGTAPSSLAGSILLDNVKFSAVTSGVVDGSGNVVLAGGDKTIRQWAQGNVYTGTGTTLQYKRGTINAPAKPSSLIDSTGKIFSRSRPQYINYAPSPAEFVSVKANGAKGDGVTDDSAAIQAVLDQYWGCKIIYFDAGTYYVTKTIKIPTGSIIVGEIWSTIIGGGAAFSNQASPTPVIQVGNPGEKGVVEISDMVFSTRAGSAGAIVVQWNVADAAGQQGTVGMWDVHIRLGGFKGTNLDVSTCLRGSSHSTTGCAAAFLGLQITSTATAYMENAWIWTADHDLEDASERQIDVYTGRGILSQSTNGPVWLVGTGSEHHVLYQYNIVNSKNVYAGLIQTETPYWQPNPAPPAPFSINSAYSDPSFTNGSAAWALRVQASSNIFVYGAGLYSFFQNYVQTCLNTWSCQDSIVTISSDSTDVYVYSLSTVGTTNMLNVGSTAIVKQSDNRNGALKSLRSDEGGLSCQAGASGSLDGVMLTAWAAFSLPSVHRCRTLLLSRCSPRVLLDLSLSTAMLLSKGVLPALVLFFAAGLCSSLVHAQDVVNDYGYHPHNGCEACGTAQPEDPYWMETIARRGSAPFSPDPTGYKVFRNVQDYGAKGDGKTDDTAAIQRAIAEGERCGEGCSATTVTPALIYFPSGTYLVSKPIVAYYYSAIVGNPKDLPVLLASGNFSGSVIDADPYNAAGNWWVNQNNFFRSVRNLVVDLRRVPANTTVNGIHWQVSQATSLTNVRVEMSCEPGNNHQGLFMESGSGGFMADLSFKGGRYGLMVGNQQFTVRNVTFDNVYMAVFQLWNWGWTFQDVKIKSVELSVGSQLILDAVVTNTPTFIFTTGVSPAVPNVTGTSNTTIILDNIRLKNVDVGLVDGDGHILITGGRHKKIEHWIQGNVYRDSDKDFEYVRGRVSSIRKSPKLLDSSGKIFSRRRPDYDNYAPSQFVSVKAKGAKGDGISDDTHAIQAVLNKYAGCKIIYFDAGMYYVTDTIKVPQGTIIVGEIWSVLIGGGHKFANQAKPRAVVEVGNDGDNKPVQISNMIFSARSGSAGAIVLRWNVGAPRRQEDMSGLWDVHIRLGGFTGSGIRIGNCLATDKNHSIEVCTAAFMAMHITKNAALYYEGGWVWTADHDIDDPEQRQIDVYTGRGILIESCTGPVWLVGSGSEHHIIYQYNIVDAKNVYMGFIQTETPYWQPTPAPPAPFRHSKAYKDPELTAGPAAWALSSYAQTCLANYTCQKTLANIDCDSEDVYIYSLATVGTTNMLAVDSEPIINQNDNRNGFQSNAAAWTSQ</sequence>
<dbReference type="SUPFAM" id="SSF51126">
    <property type="entry name" value="Pectin lyase-like"/>
    <property type="match status" value="4"/>
</dbReference>
<dbReference type="EMBL" id="SSOP01000096">
    <property type="protein sequence ID" value="KAB5591624.1"/>
    <property type="molecule type" value="Genomic_DNA"/>
</dbReference>
<feature type="domain" description="Rhamnogalacturonase A/B/Epimerase-like pectate lyase" evidence="2">
    <location>
        <begin position="424"/>
        <end position="498"/>
    </location>
</feature>
<feature type="domain" description="Rhamnogalacturonase A/B/Epimerase-like pectate lyase" evidence="2">
    <location>
        <begin position="913"/>
        <end position="1129"/>
    </location>
</feature>
<protein>
    <submittedName>
        <fullName evidence="3">Glucan 1,3-beta-glucosidase</fullName>
    </submittedName>
</protein>
<dbReference type="InterPro" id="IPR024535">
    <property type="entry name" value="RHGA/B-epi-like_pectate_lyase"/>
</dbReference>
<feature type="chain" id="PRO_5024384387" evidence="1">
    <location>
        <begin position="26"/>
        <end position="1600"/>
    </location>
</feature>
<organism evidence="3 4">
    <name type="scientific">Ceratobasidium theobromae</name>
    <dbReference type="NCBI Taxonomy" id="1582974"/>
    <lineage>
        <taxon>Eukaryota</taxon>
        <taxon>Fungi</taxon>
        <taxon>Dikarya</taxon>
        <taxon>Basidiomycota</taxon>
        <taxon>Agaricomycotina</taxon>
        <taxon>Agaricomycetes</taxon>
        <taxon>Cantharellales</taxon>
        <taxon>Ceratobasidiaceae</taxon>
        <taxon>Ceratobasidium</taxon>
    </lineage>
</organism>
<evidence type="ECO:0000313" key="4">
    <source>
        <dbReference type="Proteomes" id="UP000383932"/>
    </source>
</evidence>
<dbReference type="Pfam" id="PF12708">
    <property type="entry name" value="Pect-lyase_RHGA_epim"/>
    <property type="match status" value="4"/>
</dbReference>
<dbReference type="PANTHER" id="PTHR33928">
    <property type="entry name" value="POLYGALACTURONASE QRT3"/>
    <property type="match status" value="1"/>
</dbReference>
<dbReference type="FunFam" id="2.160.20.10:FF:000049">
    <property type="entry name" value="Putative exo-beta-1,3-glucanase"/>
    <property type="match status" value="2"/>
</dbReference>
<dbReference type="OrthoDB" id="1046782at2759"/>
<gene>
    <name evidence="3" type="ORF">CTheo_4924</name>
</gene>
<feature type="signal peptide" evidence="1">
    <location>
        <begin position="1"/>
        <end position="25"/>
    </location>
</feature>